<dbReference type="Proteomes" id="UP000179807">
    <property type="component" value="Unassembled WGS sequence"/>
</dbReference>
<gene>
    <name evidence="4" type="ORF">TRFO_12389</name>
</gene>
<evidence type="ECO:0000313" key="4">
    <source>
        <dbReference type="EMBL" id="OHT17429.1"/>
    </source>
</evidence>
<dbReference type="GO" id="GO:0015631">
    <property type="term" value="F:tubulin binding"/>
    <property type="evidence" value="ECO:0007669"/>
    <property type="project" value="TreeGrafter"/>
</dbReference>
<dbReference type="RefSeq" id="XP_068370565.1">
    <property type="nucleotide sequence ID" value="XM_068496611.1"/>
</dbReference>
<dbReference type="PROSITE" id="PS51221">
    <property type="entry name" value="TTL"/>
    <property type="match status" value="1"/>
</dbReference>
<dbReference type="PANTHER" id="PTHR12241:SF154">
    <property type="entry name" value="TUBULIN POLYGLUTAMYLASE TTLL11"/>
    <property type="match status" value="1"/>
</dbReference>
<dbReference type="VEuPathDB" id="TrichDB:TRFO_12389"/>
<dbReference type="OrthoDB" id="202825at2759"/>
<accession>A0A1J4L656</accession>
<dbReference type="GO" id="GO:0036064">
    <property type="term" value="C:ciliary basal body"/>
    <property type="evidence" value="ECO:0007669"/>
    <property type="project" value="TreeGrafter"/>
</dbReference>
<sequence>MKLYESQKVHPFIPLMKGIEVDGSHVKYPAVKEAFQEAEIELTDNINAPIIWWDGDIKTRDFETLGPTQRINKIPGMDYICFKSTTIHAFNQMRRMFPNLYNFFPSSFLLPHQYTDLQRAHNYLQGKAKSPITWIIKPRNGCCGNGIKLIQHIYELAHKSEPAVVQKYIPPYLIDGYKFDFRFYILISTLAPYTVYIYKEGLARFCTQKYQAPNAKNLEDKFAHLTNTSINKENNEAAADDFTRLASDVLDEIAVKEPTRGPLLWKKICDVSMLSLLAIWSSIVASLLNFNSERRLFGRRPMDRNAQVLDTFSKYFHIMGIDIMISEKLQPIVLELNDRPSMIVTYECEAALKKEMVKDAFSHISIDGSPVDGPSSSPNWTKLLPVPAGDKLYQPVNQVIAKTANVFRTYAANRERPHYEERPKSSKFQKIELAPTFVNAEAPSNCQ</sequence>
<evidence type="ECO:0000256" key="1">
    <source>
        <dbReference type="ARBA" id="ARBA00022598"/>
    </source>
</evidence>
<reference evidence="4" key="1">
    <citation type="submission" date="2016-10" db="EMBL/GenBank/DDBJ databases">
        <authorList>
            <person name="Benchimol M."/>
            <person name="Almeida L.G."/>
            <person name="Vasconcelos A.T."/>
            <person name="Perreira-Neves A."/>
            <person name="Rosa I.A."/>
            <person name="Tasca T."/>
            <person name="Bogo M.R."/>
            <person name="de Souza W."/>
        </authorList>
    </citation>
    <scope>NUCLEOTIDE SEQUENCE [LARGE SCALE GENOMIC DNA]</scope>
    <source>
        <strain evidence="4">K</strain>
    </source>
</reference>
<name>A0A1J4L656_9EUKA</name>
<dbReference type="InterPro" id="IPR004344">
    <property type="entry name" value="TTL/TTLL_fam"/>
</dbReference>
<proteinExistence type="predicted"/>
<dbReference type="SUPFAM" id="SSF56059">
    <property type="entry name" value="Glutathione synthetase ATP-binding domain-like"/>
    <property type="match status" value="1"/>
</dbReference>
<keyword evidence="1 4" id="KW-0436">Ligase</keyword>
<dbReference type="GO" id="GO:0000226">
    <property type="term" value="P:microtubule cytoskeleton organization"/>
    <property type="evidence" value="ECO:0007669"/>
    <property type="project" value="TreeGrafter"/>
</dbReference>
<keyword evidence="5" id="KW-1185">Reference proteome</keyword>
<dbReference type="Pfam" id="PF03133">
    <property type="entry name" value="TTL"/>
    <property type="match status" value="1"/>
</dbReference>
<dbReference type="GO" id="GO:0005524">
    <property type="term" value="F:ATP binding"/>
    <property type="evidence" value="ECO:0007669"/>
    <property type="project" value="UniProtKB-KW"/>
</dbReference>
<dbReference type="AlphaFoldDB" id="A0A1J4L656"/>
<keyword evidence="2" id="KW-0547">Nucleotide-binding</keyword>
<evidence type="ECO:0000256" key="3">
    <source>
        <dbReference type="ARBA" id="ARBA00022840"/>
    </source>
</evidence>
<dbReference type="GO" id="GO:0070740">
    <property type="term" value="F:tubulin-glutamic acid ligase activity"/>
    <property type="evidence" value="ECO:0007669"/>
    <property type="project" value="TreeGrafter"/>
</dbReference>
<comment type="caution">
    <text evidence="4">The sequence shown here is derived from an EMBL/GenBank/DDBJ whole genome shotgun (WGS) entry which is preliminary data.</text>
</comment>
<keyword evidence="3" id="KW-0067">ATP-binding</keyword>
<dbReference type="PANTHER" id="PTHR12241">
    <property type="entry name" value="TUBULIN POLYGLUTAMYLASE"/>
    <property type="match status" value="1"/>
</dbReference>
<dbReference type="Gene3D" id="3.30.470.20">
    <property type="entry name" value="ATP-grasp fold, B domain"/>
    <property type="match status" value="1"/>
</dbReference>
<dbReference type="GeneID" id="94831315"/>
<evidence type="ECO:0000256" key="2">
    <source>
        <dbReference type="ARBA" id="ARBA00022741"/>
    </source>
</evidence>
<protein>
    <submittedName>
        <fullName evidence="4">Tubulin-tyrosine ligase family protein</fullName>
    </submittedName>
</protein>
<evidence type="ECO:0000313" key="5">
    <source>
        <dbReference type="Proteomes" id="UP000179807"/>
    </source>
</evidence>
<organism evidence="4 5">
    <name type="scientific">Tritrichomonas foetus</name>
    <dbReference type="NCBI Taxonomy" id="1144522"/>
    <lineage>
        <taxon>Eukaryota</taxon>
        <taxon>Metamonada</taxon>
        <taxon>Parabasalia</taxon>
        <taxon>Tritrichomonadida</taxon>
        <taxon>Tritrichomonadidae</taxon>
        <taxon>Tritrichomonas</taxon>
    </lineage>
</organism>
<dbReference type="EMBL" id="MLAK01000003">
    <property type="protein sequence ID" value="OHT17429.1"/>
    <property type="molecule type" value="Genomic_DNA"/>
</dbReference>